<reference evidence="2" key="1">
    <citation type="submission" date="2020-08" db="EMBL/GenBank/DDBJ databases">
        <title>Multicomponent nature underlies the extraordinary mechanical properties of spider dragline silk.</title>
        <authorList>
            <person name="Kono N."/>
            <person name="Nakamura H."/>
            <person name="Mori M."/>
            <person name="Yoshida Y."/>
            <person name="Ohtoshi R."/>
            <person name="Malay A.D."/>
            <person name="Moran D.A.P."/>
            <person name="Tomita M."/>
            <person name="Numata K."/>
            <person name="Arakawa K."/>
        </authorList>
    </citation>
    <scope>NUCLEOTIDE SEQUENCE</scope>
</reference>
<feature type="transmembrane region" description="Helical" evidence="1">
    <location>
        <begin position="59"/>
        <end position="80"/>
    </location>
</feature>
<sequence length="141" mass="16169">MYRQPYVVDRRINLSNLYSHLNYVMAWIAVFIPILHAFNCGTTFALKMDSGKLNILYQALNVNSLSSFLFVRVILILRWVTLDLWVKHSECVTNSYRSSRGKLLLSLFSCGTTFALKMDSGKLNILYQALNVNNLSSFSFV</sequence>
<proteinExistence type="predicted"/>
<feature type="non-terminal residue" evidence="2">
    <location>
        <position position="1"/>
    </location>
</feature>
<keyword evidence="1" id="KW-0812">Transmembrane</keyword>
<organism evidence="2 3">
    <name type="scientific">Nephila pilipes</name>
    <name type="common">Giant wood spider</name>
    <name type="synonym">Nephila maculata</name>
    <dbReference type="NCBI Taxonomy" id="299642"/>
    <lineage>
        <taxon>Eukaryota</taxon>
        <taxon>Metazoa</taxon>
        <taxon>Ecdysozoa</taxon>
        <taxon>Arthropoda</taxon>
        <taxon>Chelicerata</taxon>
        <taxon>Arachnida</taxon>
        <taxon>Araneae</taxon>
        <taxon>Araneomorphae</taxon>
        <taxon>Entelegynae</taxon>
        <taxon>Araneoidea</taxon>
        <taxon>Nephilidae</taxon>
        <taxon>Nephila</taxon>
    </lineage>
</organism>
<dbReference type="Proteomes" id="UP000887013">
    <property type="component" value="Unassembled WGS sequence"/>
</dbReference>
<evidence type="ECO:0000313" key="3">
    <source>
        <dbReference type="Proteomes" id="UP000887013"/>
    </source>
</evidence>
<protein>
    <submittedName>
        <fullName evidence="2">Uncharacterized protein</fullName>
    </submittedName>
</protein>
<keyword evidence="1" id="KW-0472">Membrane</keyword>
<comment type="caution">
    <text evidence="2">The sequence shown here is derived from an EMBL/GenBank/DDBJ whole genome shotgun (WGS) entry which is preliminary data.</text>
</comment>
<feature type="transmembrane region" description="Helical" evidence="1">
    <location>
        <begin position="21"/>
        <end position="39"/>
    </location>
</feature>
<keyword evidence="1" id="KW-1133">Transmembrane helix</keyword>
<name>A0A8X6N0U2_NEPPI</name>
<keyword evidence="3" id="KW-1185">Reference proteome</keyword>
<evidence type="ECO:0000313" key="2">
    <source>
        <dbReference type="EMBL" id="GFS88067.1"/>
    </source>
</evidence>
<dbReference type="AlphaFoldDB" id="A0A8X6N0U2"/>
<gene>
    <name evidence="2" type="ORF">NPIL_686541</name>
</gene>
<dbReference type="EMBL" id="BMAW01004308">
    <property type="protein sequence ID" value="GFS88067.1"/>
    <property type="molecule type" value="Genomic_DNA"/>
</dbReference>
<evidence type="ECO:0000256" key="1">
    <source>
        <dbReference type="SAM" id="Phobius"/>
    </source>
</evidence>
<accession>A0A8X6N0U2</accession>